<dbReference type="RefSeq" id="WP_170302776.1">
    <property type="nucleotide sequence ID" value="NZ_BKAJ01000004.1"/>
</dbReference>
<dbReference type="AlphaFoldDB" id="A0A512N251"/>
<keyword evidence="3" id="KW-1185">Reference proteome</keyword>
<dbReference type="Gene3D" id="1.10.150.690">
    <property type="entry name" value="DUF2063"/>
    <property type="match status" value="1"/>
</dbReference>
<dbReference type="InterPro" id="IPR044922">
    <property type="entry name" value="DUF2063_N_sf"/>
</dbReference>
<evidence type="ECO:0000313" key="3">
    <source>
        <dbReference type="Proteomes" id="UP000321058"/>
    </source>
</evidence>
<accession>A0A512N251</accession>
<dbReference type="Pfam" id="PF09836">
    <property type="entry name" value="DUF2063"/>
    <property type="match status" value="1"/>
</dbReference>
<dbReference type="EMBL" id="BKAJ01000004">
    <property type="protein sequence ID" value="GEP53066.1"/>
    <property type="molecule type" value="Genomic_DNA"/>
</dbReference>
<evidence type="ECO:0000259" key="1">
    <source>
        <dbReference type="Pfam" id="PF09836"/>
    </source>
</evidence>
<reference evidence="2 3" key="1">
    <citation type="submission" date="2019-07" db="EMBL/GenBank/DDBJ databases">
        <title>Whole genome shotgun sequence of Reyranella soli NBRC 108950.</title>
        <authorList>
            <person name="Hosoyama A."/>
            <person name="Uohara A."/>
            <person name="Ohji S."/>
            <person name="Ichikawa N."/>
        </authorList>
    </citation>
    <scope>NUCLEOTIDE SEQUENCE [LARGE SCALE GENOMIC DNA]</scope>
    <source>
        <strain evidence="2 3">NBRC 108950</strain>
    </source>
</reference>
<comment type="caution">
    <text evidence="2">The sequence shown here is derived from an EMBL/GenBank/DDBJ whole genome shotgun (WGS) entry which is preliminary data.</text>
</comment>
<feature type="domain" description="Putative DNA-binding" evidence="1">
    <location>
        <begin position="11"/>
        <end position="102"/>
    </location>
</feature>
<dbReference type="InterPro" id="IPR018640">
    <property type="entry name" value="DUF2063"/>
</dbReference>
<organism evidence="2 3">
    <name type="scientific">Reyranella soli</name>
    <dbReference type="NCBI Taxonomy" id="1230389"/>
    <lineage>
        <taxon>Bacteria</taxon>
        <taxon>Pseudomonadati</taxon>
        <taxon>Pseudomonadota</taxon>
        <taxon>Alphaproteobacteria</taxon>
        <taxon>Hyphomicrobiales</taxon>
        <taxon>Reyranellaceae</taxon>
        <taxon>Reyranella</taxon>
    </lineage>
</organism>
<sequence length="264" mass="29138">MSSNAGSLGDLQRAFQDYLLAASDGFQGAVRDTSKADRLTLLDVYRDGYALRLIEALTTDYPGVMAMAGPADFDHMARAYIASHPSRRPSVRWYGRDLADFLSSTEPYRRTPAAAEMARFEWALGEAFDSPDVTPITADALMALPQEAWETLAFATLPSLRRLILAFEVPQAWQRREEVQPGDLLVERAPGPLTWAIWRPDLVSNFRSLDTDEAAMLDALVEGRSFPELCEAVAPFTGEAQAPARAAGLLRAMVEGGMIAEYRY</sequence>
<proteinExistence type="predicted"/>
<name>A0A512N251_9HYPH</name>
<evidence type="ECO:0000313" key="2">
    <source>
        <dbReference type="EMBL" id="GEP53066.1"/>
    </source>
</evidence>
<gene>
    <name evidence="2" type="ORF">RSO01_02320</name>
</gene>
<dbReference type="Proteomes" id="UP000321058">
    <property type="component" value="Unassembled WGS sequence"/>
</dbReference>
<protein>
    <submittedName>
        <fullName evidence="2">DUF2063 domain-containing protein</fullName>
    </submittedName>
</protein>